<dbReference type="InterPro" id="IPR053931">
    <property type="entry name" value="RapZ_C"/>
</dbReference>
<dbReference type="AlphaFoldDB" id="A0A6C1B2J5"/>
<dbReference type="Pfam" id="PF22740">
    <property type="entry name" value="PapZ_C"/>
    <property type="match status" value="1"/>
</dbReference>
<accession>A0A6C1B2J5</accession>
<dbReference type="KEGG" id="azq:G3580_02370"/>
<dbReference type="InterPro" id="IPR027417">
    <property type="entry name" value="P-loop_NTPase"/>
</dbReference>
<reference evidence="7 8" key="1">
    <citation type="submission" date="2020-02" db="EMBL/GenBank/DDBJ databases">
        <title>Nitrogenibacter mangrovi gen. nov., sp. nov. isolated from mangrove sediment, a denitrifying betaproteobacterium.</title>
        <authorList>
            <person name="Liao H."/>
            <person name="Tian Y."/>
        </authorList>
    </citation>
    <scope>NUCLEOTIDE SEQUENCE [LARGE SCALE GENOMIC DNA]</scope>
    <source>
        <strain evidence="7 8">M9-3-2</strain>
    </source>
</reference>
<feature type="domain" description="RapZ C-terminal" evidence="6">
    <location>
        <begin position="161"/>
        <end position="277"/>
    </location>
</feature>
<evidence type="ECO:0000313" key="8">
    <source>
        <dbReference type="Proteomes" id="UP000501991"/>
    </source>
</evidence>
<evidence type="ECO:0000259" key="6">
    <source>
        <dbReference type="Pfam" id="PF22740"/>
    </source>
</evidence>
<feature type="binding site" evidence="4">
    <location>
        <begin position="57"/>
        <end position="60"/>
    </location>
    <ligand>
        <name>GTP</name>
        <dbReference type="ChEBI" id="CHEBI:37565"/>
    </ligand>
</feature>
<evidence type="ECO:0000313" key="7">
    <source>
        <dbReference type="EMBL" id="QID16570.1"/>
    </source>
</evidence>
<feature type="domain" description="RapZ-like N-terminal" evidence="5">
    <location>
        <begin position="1"/>
        <end position="153"/>
    </location>
</feature>
<sequence>MQIVLISGLSGSGKSIALNVLEDAGYYVVDNLPATLLPQLISTLRGAGYQRLAVAADVRAGASISALPGQIERLHDMVDDLRFIFLEARDETLIQRFSETRRRHPLAEENLTLGEAIARERDLLEPISHLGHRIDTSDTQANTLRAWVKDFMQLEQTAGLTLLFQSFGFKYGIPVDADLVFDVRCLPNPHYDLNLRPLTGRDQPVIDFLEKIPEVGRMFDDIRGFVANWLPAYIRDNRSYLTVAVGCTGGQHRSVYFAERLANHFRDTVRVMVRHRAGARRAHDGRTGNGSGAAR</sequence>
<dbReference type="PANTHER" id="PTHR30448:SF0">
    <property type="entry name" value="RNASE ADAPTER PROTEIN RAPZ"/>
    <property type="match status" value="1"/>
</dbReference>
<feature type="binding site" evidence="4">
    <location>
        <begin position="8"/>
        <end position="15"/>
    </location>
    <ligand>
        <name>ATP</name>
        <dbReference type="ChEBI" id="CHEBI:30616"/>
    </ligand>
</feature>
<dbReference type="NCBIfam" id="NF003828">
    <property type="entry name" value="PRK05416.1"/>
    <property type="match status" value="1"/>
</dbReference>
<keyword evidence="8" id="KW-1185">Reference proteome</keyword>
<dbReference type="InterPro" id="IPR005337">
    <property type="entry name" value="RapZ-like"/>
</dbReference>
<dbReference type="Pfam" id="PF03668">
    <property type="entry name" value="RapZ-like_N"/>
    <property type="match status" value="1"/>
</dbReference>
<keyword evidence="2 4" id="KW-0067">ATP-binding</keyword>
<dbReference type="PIRSF" id="PIRSF005052">
    <property type="entry name" value="P-loopkin"/>
    <property type="match status" value="1"/>
</dbReference>
<name>A0A6C1B2J5_9RHOO</name>
<evidence type="ECO:0000256" key="4">
    <source>
        <dbReference type="HAMAP-Rule" id="MF_00636"/>
    </source>
</evidence>
<evidence type="ECO:0000256" key="2">
    <source>
        <dbReference type="ARBA" id="ARBA00022840"/>
    </source>
</evidence>
<evidence type="ECO:0000259" key="5">
    <source>
        <dbReference type="Pfam" id="PF03668"/>
    </source>
</evidence>
<evidence type="ECO:0000256" key="3">
    <source>
        <dbReference type="ARBA" id="ARBA00023134"/>
    </source>
</evidence>
<organism evidence="7 8">
    <name type="scientific">Nitrogeniibacter mangrovi</name>
    <dbReference type="NCBI Taxonomy" id="2016596"/>
    <lineage>
        <taxon>Bacteria</taxon>
        <taxon>Pseudomonadati</taxon>
        <taxon>Pseudomonadota</taxon>
        <taxon>Betaproteobacteria</taxon>
        <taxon>Rhodocyclales</taxon>
        <taxon>Zoogloeaceae</taxon>
        <taxon>Nitrogeniibacter</taxon>
    </lineage>
</organism>
<dbReference type="GO" id="GO:0005524">
    <property type="term" value="F:ATP binding"/>
    <property type="evidence" value="ECO:0007669"/>
    <property type="project" value="UniProtKB-UniRule"/>
</dbReference>
<dbReference type="SUPFAM" id="SSF52540">
    <property type="entry name" value="P-loop containing nucleoside triphosphate hydrolases"/>
    <property type="match status" value="1"/>
</dbReference>
<protein>
    <submittedName>
        <fullName evidence="7">RNase adapter RapZ</fullName>
    </submittedName>
</protein>
<dbReference type="Proteomes" id="UP000501991">
    <property type="component" value="Chromosome"/>
</dbReference>
<keyword evidence="1 4" id="KW-0547">Nucleotide-binding</keyword>
<dbReference type="RefSeq" id="WP_173763739.1">
    <property type="nucleotide sequence ID" value="NZ_CP048836.1"/>
</dbReference>
<dbReference type="PANTHER" id="PTHR30448">
    <property type="entry name" value="RNASE ADAPTER PROTEIN RAPZ"/>
    <property type="match status" value="1"/>
</dbReference>
<gene>
    <name evidence="7" type="primary">rapZ</name>
    <name evidence="7" type="ORF">G3580_02370</name>
</gene>
<dbReference type="HAMAP" id="MF_00636">
    <property type="entry name" value="RapZ_like"/>
    <property type="match status" value="1"/>
</dbReference>
<proteinExistence type="inferred from homology"/>
<dbReference type="InterPro" id="IPR053930">
    <property type="entry name" value="RapZ-like_N"/>
</dbReference>
<evidence type="ECO:0000256" key="1">
    <source>
        <dbReference type="ARBA" id="ARBA00022741"/>
    </source>
</evidence>
<dbReference type="GO" id="GO:0005525">
    <property type="term" value="F:GTP binding"/>
    <property type="evidence" value="ECO:0007669"/>
    <property type="project" value="UniProtKB-UniRule"/>
</dbReference>
<dbReference type="EMBL" id="CP048836">
    <property type="protein sequence ID" value="QID16570.1"/>
    <property type="molecule type" value="Genomic_DNA"/>
</dbReference>
<keyword evidence="3 4" id="KW-0342">GTP-binding</keyword>